<dbReference type="SMART" id="SM00710">
    <property type="entry name" value="PbH1"/>
    <property type="match status" value="7"/>
</dbReference>
<dbReference type="Proteomes" id="UP000541444">
    <property type="component" value="Unassembled WGS sequence"/>
</dbReference>
<dbReference type="GO" id="GO:0005975">
    <property type="term" value="P:carbohydrate metabolic process"/>
    <property type="evidence" value="ECO:0007669"/>
    <property type="project" value="InterPro"/>
</dbReference>
<comment type="similarity">
    <text evidence="1 4">Belongs to the glycosyl hydrolase 28 family.</text>
</comment>
<gene>
    <name evidence="5" type="ORF">GIB67_008321</name>
</gene>
<dbReference type="SUPFAM" id="SSF51126">
    <property type="entry name" value="Pectin lyase-like"/>
    <property type="match status" value="3"/>
</dbReference>
<dbReference type="PANTHER" id="PTHR31339">
    <property type="entry name" value="PECTIN LYASE-RELATED"/>
    <property type="match status" value="1"/>
</dbReference>
<dbReference type="InterPro" id="IPR012334">
    <property type="entry name" value="Pectin_lyas_fold"/>
</dbReference>
<dbReference type="Gene3D" id="2.160.20.10">
    <property type="entry name" value="Single-stranded right-handed beta-helix, Pectin lyase-like"/>
    <property type="match status" value="4"/>
</dbReference>
<comment type="caution">
    <text evidence="5">The sequence shown here is derived from an EMBL/GenBank/DDBJ whole genome shotgun (WGS) entry which is preliminary data.</text>
</comment>
<dbReference type="EMBL" id="JACGCM010001055">
    <property type="protein sequence ID" value="KAF6162192.1"/>
    <property type="molecule type" value="Genomic_DNA"/>
</dbReference>
<accession>A0A7J7N578</accession>
<reference evidence="5 6" key="1">
    <citation type="journal article" date="2020" name="IScience">
        <title>Genome Sequencing of the Endangered Kingdonia uniflora (Circaeasteraceae, Ranunculales) Reveals Potential Mechanisms of Evolutionary Specialization.</title>
        <authorList>
            <person name="Sun Y."/>
            <person name="Deng T."/>
            <person name="Zhang A."/>
            <person name="Moore M.J."/>
            <person name="Landis J.B."/>
            <person name="Lin N."/>
            <person name="Zhang H."/>
            <person name="Zhang X."/>
            <person name="Huang J."/>
            <person name="Zhang X."/>
            <person name="Sun H."/>
            <person name="Wang H."/>
        </authorList>
    </citation>
    <scope>NUCLEOTIDE SEQUENCE [LARGE SCALE GENOMIC DNA]</scope>
    <source>
        <strain evidence="5">TB1705</strain>
        <tissue evidence="5">Leaf</tissue>
    </source>
</reference>
<dbReference type="Pfam" id="PF00295">
    <property type="entry name" value="Glyco_hydro_28"/>
    <property type="match status" value="2"/>
</dbReference>
<dbReference type="InterPro" id="IPR000743">
    <property type="entry name" value="Glyco_hydro_28"/>
</dbReference>
<organism evidence="5 6">
    <name type="scientific">Kingdonia uniflora</name>
    <dbReference type="NCBI Taxonomy" id="39325"/>
    <lineage>
        <taxon>Eukaryota</taxon>
        <taxon>Viridiplantae</taxon>
        <taxon>Streptophyta</taxon>
        <taxon>Embryophyta</taxon>
        <taxon>Tracheophyta</taxon>
        <taxon>Spermatophyta</taxon>
        <taxon>Magnoliopsida</taxon>
        <taxon>Ranunculales</taxon>
        <taxon>Circaeasteraceae</taxon>
        <taxon>Kingdonia</taxon>
    </lineage>
</organism>
<dbReference type="InterPro" id="IPR006626">
    <property type="entry name" value="PbH1"/>
</dbReference>
<dbReference type="AlphaFoldDB" id="A0A7J7N578"/>
<evidence type="ECO:0008006" key="7">
    <source>
        <dbReference type="Google" id="ProtNLM"/>
    </source>
</evidence>
<evidence type="ECO:0000256" key="4">
    <source>
        <dbReference type="RuleBase" id="RU361169"/>
    </source>
</evidence>
<dbReference type="InterPro" id="IPR011050">
    <property type="entry name" value="Pectin_lyase_fold/virulence"/>
</dbReference>
<keyword evidence="2 4" id="KW-0378">Hydrolase</keyword>
<dbReference type="PANTHER" id="PTHR31339:SF66">
    <property type="entry name" value="OS06G0106800 PROTEIN"/>
    <property type="match status" value="1"/>
</dbReference>
<keyword evidence="6" id="KW-1185">Reference proteome</keyword>
<name>A0A7J7N578_9MAGN</name>
<dbReference type="InterPro" id="IPR051801">
    <property type="entry name" value="GH28_Enzymes"/>
</dbReference>
<dbReference type="OrthoDB" id="187139at2759"/>
<evidence type="ECO:0000256" key="2">
    <source>
        <dbReference type="ARBA" id="ARBA00022801"/>
    </source>
</evidence>
<proteinExistence type="inferred from homology"/>
<keyword evidence="3 4" id="KW-0326">Glycosidase</keyword>
<dbReference type="GO" id="GO:0004650">
    <property type="term" value="F:polygalacturonase activity"/>
    <property type="evidence" value="ECO:0007669"/>
    <property type="project" value="InterPro"/>
</dbReference>
<evidence type="ECO:0000256" key="1">
    <source>
        <dbReference type="ARBA" id="ARBA00008834"/>
    </source>
</evidence>
<sequence>MFPSYVPNNLSPLSLVKTIKTSLALVFLLLLCSTLVESRHRNKRQTQFSSSIEYNAMSCRAYTASITDFGGVGDGKTSNTKAFISAVDQLSKYSSNGGAQLFVPPGKWLTGSFNLTSHFTLYLHRDAVLLAEQDETTWPVIEPLPSYGRGRDTTGGRYISLIFGTNLTDVVITGAYIDIVPDLRIFSLEHFRTFLLFWFSDIIIRGITILAPIVPISPNTDGINPDSCSNVLIEDCYIVSGDDCVAVKSGWDEYGIAFAMPTQHLIIRRLTCISPDSAVIALGSEMSGGIQDVRAEDILAINSESGIRIKTAVGRGGFVKDIFVRRMTMKTMKWAFWMTGNYGSHADNHYDPNALPVIQGISYSDMIAENVTMAARLEGISGDPFTEICMNNVTIGMAPKSKKVPWTCADISGITNGVSPNPCDSLPNKVTACPFPTDTLPIEAMELKRCSMKGGAELIVPTGRWLTGNFNLTSHFTLFLEKDGGNSDTIDEQGQIWWDKFYNDQLNYSRPYVIEIVLITSRPDETIDVNAIPGVNNISISDTVQKNVTMAGNLVLLVVVVGILSISDGIETDKFRAPKLKPRKYLAISCRNHSASITDFGGVGDGKTSNTKAFKAAVEHFSKFANSGGAELVVPAGRWLTGSFNLTSYFTLFLAEGAVILGTEDPSEWPLISVLPSYGRGRDAPGNGSRYSALIYGTNLTDVVVTGNNGTIDGQGQIWWDKFHNDQLNYTRPYMIEILFSDRVQISNLTLLNSPSWFVHPVYSSNIIIKGLRIVAPYNPVSPNTDGIDPDSCTNTLIEDCYIESGDDCVAVKSGWDQYGIAVGMPTTKLLVRRVTCVSPDSAGIALGSEMSGGIQDVRVEDFTAINTQAGVRIKTAIGRGGYVKDVFIRRMVMKTMKYVLWMTGAYGSHPDESFDPKAIPVINNINYIDMYAENVNMTANLAGLTGHPFTGICLSNVAIGMSVKPKKIQWNCTDIEGTAHNVTPQTCSLLPDGNEANAGCHFPTDRLPIEDLQLKLCTHRST</sequence>
<evidence type="ECO:0000256" key="3">
    <source>
        <dbReference type="ARBA" id="ARBA00023295"/>
    </source>
</evidence>
<evidence type="ECO:0000313" key="6">
    <source>
        <dbReference type="Proteomes" id="UP000541444"/>
    </source>
</evidence>
<evidence type="ECO:0000313" key="5">
    <source>
        <dbReference type="EMBL" id="KAF6162192.1"/>
    </source>
</evidence>
<protein>
    <recommendedName>
        <fullName evidence="7">Polygalacturonase</fullName>
    </recommendedName>
</protein>